<sequence length="213" mass="24541">MWRILPDKILSDIETILGETAQMRKDRLLIKSMENPPNGFGLDDRCHHTGKLDHLLIYRRVRPRPRGGENTSPHDTSIFAERINAVFTLMISVQFTISSTVLCLSIYKMLTKNLLSLEFAWSSSYLGCMLMQIYLYCWFGNEVTLKSTEIGNVIYEMEWPMLPVDLMKILLLIITRSKRPIKITSGYMITLSNDSFMKIIKISYSAYNVLQGS</sequence>
<organism evidence="11 12">
    <name type="scientific">Atta cephalotes</name>
    <name type="common">Leafcutter ant</name>
    <dbReference type="NCBI Taxonomy" id="12957"/>
    <lineage>
        <taxon>Eukaryota</taxon>
        <taxon>Metazoa</taxon>
        <taxon>Ecdysozoa</taxon>
        <taxon>Arthropoda</taxon>
        <taxon>Hexapoda</taxon>
        <taxon>Insecta</taxon>
        <taxon>Pterygota</taxon>
        <taxon>Neoptera</taxon>
        <taxon>Endopterygota</taxon>
        <taxon>Hymenoptera</taxon>
        <taxon>Apocrita</taxon>
        <taxon>Aculeata</taxon>
        <taxon>Formicoidea</taxon>
        <taxon>Formicidae</taxon>
        <taxon>Myrmicinae</taxon>
        <taxon>Atta</taxon>
    </lineage>
</organism>
<reference evidence="12" key="1">
    <citation type="journal article" date="2011" name="PLoS Genet.">
        <title>The genome sequence of the leaf-cutter ant Atta cephalotes reveals insights into its obligate symbiotic lifestyle.</title>
        <authorList>
            <person name="Suen G."/>
            <person name="Teiling C."/>
            <person name="Li L."/>
            <person name="Holt C."/>
            <person name="Abouheif E."/>
            <person name="Bornberg-Bauer E."/>
            <person name="Bouffard P."/>
            <person name="Caldera E.J."/>
            <person name="Cash E."/>
            <person name="Cavanaugh A."/>
            <person name="Denas O."/>
            <person name="Elhaik E."/>
            <person name="Fave M.J."/>
            <person name="Gadau J."/>
            <person name="Gibson J.D."/>
            <person name="Graur D."/>
            <person name="Grubbs K.J."/>
            <person name="Hagen D.E."/>
            <person name="Harkins T.T."/>
            <person name="Helmkampf M."/>
            <person name="Hu H."/>
            <person name="Johnson B.R."/>
            <person name="Kim J."/>
            <person name="Marsh S.E."/>
            <person name="Moeller J.A."/>
            <person name="Munoz-Torres M.C."/>
            <person name="Murphy M.C."/>
            <person name="Naughton M.C."/>
            <person name="Nigam S."/>
            <person name="Overson R."/>
            <person name="Rajakumar R."/>
            <person name="Reese J.T."/>
            <person name="Scott J.J."/>
            <person name="Smith C.R."/>
            <person name="Tao S."/>
            <person name="Tsutsui N.D."/>
            <person name="Viljakainen L."/>
            <person name="Wissler L."/>
            <person name="Yandell M.D."/>
            <person name="Zimmer F."/>
            <person name="Taylor J."/>
            <person name="Slater S.C."/>
            <person name="Clifton S.W."/>
            <person name="Warren W.C."/>
            <person name="Elsik C.G."/>
            <person name="Smith C.D."/>
            <person name="Weinstock G.M."/>
            <person name="Gerardo N.M."/>
            <person name="Currie C.R."/>
        </authorList>
    </citation>
    <scope>NUCLEOTIDE SEQUENCE [LARGE SCALE GENOMIC DNA]</scope>
</reference>
<evidence type="ECO:0000256" key="9">
    <source>
        <dbReference type="ARBA" id="ARBA00023224"/>
    </source>
</evidence>
<dbReference type="GO" id="GO:0007165">
    <property type="term" value="P:signal transduction"/>
    <property type="evidence" value="ECO:0007669"/>
    <property type="project" value="UniProtKB-KW"/>
</dbReference>
<evidence type="ECO:0000256" key="6">
    <source>
        <dbReference type="ARBA" id="ARBA00022989"/>
    </source>
</evidence>
<evidence type="ECO:0000256" key="8">
    <source>
        <dbReference type="ARBA" id="ARBA00023170"/>
    </source>
</evidence>
<reference evidence="11" key="2">
    <citation type="submission" date="2016-04" db="UniProtKB">
        <authorList>
            <consortium name="EnsemblMetazoa"/>
        </authorList>
    </citation>
    <scope>IDENTIFICATION</scope>
</reference>
<evidence type="ECO:0000313" key="12">
    <source>
        <dbReference type="Proteomes" id="UP000005205"/>
    </source>
</evidence>
<dbReference type="AlphaFoldDB" id="A0A158NSR7"/>
<protein>
    <recommendedName>
        <fullName evidence="13">Odorant receptor</fullName>
    </recommendedName>
</protein>
<keyword evidence="6 10" id="KW-1133">Transmembrane helix</keyword>
<evidence type="ECO:0000256" key="3">
    <source>
        <dbReference type="ARBA" id="ARBA00022606"/>
    </source>
</evidence>
<dbReference type="KEGG" id="acep:105623808"/>
<dbReference type="Pfam" id="PF02949">
    <property type="entry name" value="7tm_6"/>
    <property type="match status" value="1"/>
</dbReference>
<proteinExistence type="predicted"/>
<dbReference type="OrthoDB" id="6597368at2759"/>
<feature type="transmembrane region" description="Helical" evidence="10">
    <location>
        <begin position="119"/>
        <end position="139"/>
    </location>
</feature>
<keyword evidence="8" id="KW-0675">Receptor</keyword>
<gene>
    <name evidence="11" type="primary">105623808</name>
</gene>
<dbReference type="EnsemblMetazoa" id="XM_012205185.1">
    <property type="protein sequence ID" value="XP_012060575.1"/>
    <property type="gene ID" value="LOC105623808"/>
</dbReference>
<dbReference type="PANTHER" id="PTHR21137:SF35">
    <property type="entry name" value="ODORANT RECEPTOR 19A-RELATED"/>
    <property type="match status" value="1"/>
</dbReference>
<keyword evidence="5" id="KW-0552">Olfaction</keyword>
<evidence type="ECO:0008006" key="13">
    <source>
        <dbReference type="Google" id="ProtNLM"/>
    </source>
</evidence>
<dbReference type="GO" id="GO:0004984">
    <property type="term" value="F:olfactory receptor activity"/>
    <property type="evidence" value="ECO:0007669"/>
    <property type="project" value="InterPro"/>
</dbReference>
<dbReference type="InterPro" id="IPR004117">
    <property type="entry name" value="7tm6_olfct_rcpt"/>
</dbReference>
<dbReference type="InParanoid" id="A0A158NSR7"/>
<evidence type="ECO:0000256" key="2">
    <source>
        <dbReference type="ARBA" id="ARBA00022475"/>
    </source>
</evidence>
<dbReference type="Proteomes" id="UP000005205">
    <property type="component" value="Unassembled WGS sequence"/>
</dbReference>
<dbReference type="GO" id="GO:0005886">
    <property type="term" value="C:plasma membrane"/>
    <property type="evidence" value="ECO:0007669"/>
    <property type="project" value="UniProtKB-SubCell"/>
</dbReference>
<dbReference type="PANTHER" id="PTHR21137">
    <property type="entry name" value="ODORANT RECEPTOR"/>
    <property type="match status" value="1"/>
</dbReference>
<keyword evidence="12" id="KW-1185">Reference proteome</keyword>
<evidence type="ECO:0000256" key="4">
    <source>
        <dbReference type="ARBA" id="ARBA00022692"/>
    </source>
</evidence>
<keyword evidence="3" id="KW-0716">Sensory transduction</keyword>
<keyword evidence="9" id="KW-0807">Transducer</keyword>
<comment type="subcellular location">
    <subcellularLocation>
        <location evidence="1">Cell membrane</location>
        <topology evidence="1">Multi-pass membrane protein</topology>
    </subcellularLocation>
</comment>
<evidence type="ECO:0000256" key="7">
    <source>
        <dbReference type="ARBA" id="ARBA00023136"/>
    </source>
</evidence>
<keyword evidence="7 10" id="KW-0472">Membrane</keyword>
<feature type="transmembrane region" description="Helical" evidence="10">
    <location>
        <begin position="85"/>
        <end position="107"/>
    </location>
</feature>
<accession>A0A158NSR7</accession>
<dbReference type="EMBL" id="ADTU01025020">
    <property type="status" value="NOT_ANNOTATED_CDS"/>
    <property type="molecule type" value="Genomic_DNA"/>
</dbReference>
<evidence type="ECO:0000256" key="5">
    <source>
        <dbReference type="ARBA" id="ARBA00022725"/>
    </source>
</evidence>
<name>A0A158NSR7_ATTCE</name>
<keyword evidence="2" id="KW-1003">Cell membrane</keyword>
<keyword evidence="4 10" id="KW-0812">Transmembrane</keyword>
<evidence type="ECO:0000256" key="1">
    <source>
        <dbReference type="ARBA" id="ARBA00004651"/>
    </source>
</evidence>
<dbReference type="GO" id="GO:0005549">
    <property type="term" value="F:odorant binding"/>
    <property type="evidence" value="ECO:0007669"/>
    <property type="project" value="InterPro"/>
</dbReference>
<evidence type="ECO:0000313" key="11">
    <source>
        <dbReference type="EnsemblMetazoa" id="XP_012060575.1"/>
    </source>
</evidence>
<dbReference type="EMBL" id="ADTU01025021">
    <property type="status" value="NOT_ANNOTATED_CDS"/>
    <property type="molecule type" value="Genomic_DNA"/>
</dbReference>
<evidence type="ECO:0000256" key="10">
    <source>
        <dbReference type="SAM" id="Phobius"/>
    </source>
</evidence>